<organism evidence="1 2">
    <name type="scientific">Agrobacterium vitis</name>
    <name type="common">Rhizobium vitis</name>
    <dbReference type="NCBI Taxonomy" id="373"/>
    <lineage>
        <taxon>Bacteria</taxon>
        <taxon>Pseudomonadati</taxon>
        <taxon>Pseudomonadota</taxon>
        <taxon>Alphaproteobacteria</taxon>
        <taxon>Hyphomicrobiales</taxon>
        <taxon>Rhizobiaceae</taxon>
        <taxon>Rhizobium/Agrobacterium group</taxon>
        <taxon>Agrobacterium</taxon>
    </lineage>
</organism>
<dbReference type="Proteomes" id="UP000436911">
    <property type="component" value="Unassembled WGS sequence"/>
</dbReference>
<protein>
    <submittedName>
        <fullName evidence="1">Uncharacterized protein</fullName>
    </submittedName>
</protein>
<dbReference type="EMBL" id="QUSG01000008">
    <property type="protein sequence ID" value="KAA3525971.1"/>
    <property type="molecule type" value="Genomic_DNA"/>
</dbReference>
<accession>A0A368NFX9</accession>
<sequence length="161" mass="17244">MKMARLFLALSVAAIGSVTVVYAAGAKEAAQPQFSSVKGRCLRVSIGDQDLTKACSSEIGRSLHSDGRSGLYFFMGTTHIITFTGIPSKDKPRDKSQIETLKLDEVILNDGSTKSGLQRIAANGACNTSQINNDRFLVACTGTLQKGTKFSASFEIDKSMK</sequence>
<dbReference type="AlphaFoldDB" id="A0A368NFX9"/>
<evidence type="ECO:0000313" key="1">
    <source>
        <dbReference type="EMBL" id="KAA3525971.1"/>
    </source>
</evidence>
<reference evidence="1 2" key="1">
    <citation type="submission" date="2018-08" db="EMBL/GenBank/DDBJ databases">
        <title>Genome sequencing of Agrobacterium vitis strain ICMP 10754.</title>
        <authorList>
            <person name="Visnovsky S.B."/>
            <person name="Pitman A.R."/>
        </authorList>
    </citation>
    <scope>NUCLEOTIDE SEQUENCE [LARGE SCALE GENOMIC DNA]</scope>
    <source>
        <strain evidence="1 2">ICMP 10754</strain>
    </source>
</reference>
<proteinExistence type="predicted"/>
<comment type="caution">
    <text evidence="1">The sequence shown here is derived from an EMBL/GenBank/DDBJ whole genome shotgun (WGS) entry which is preliminary data.</text>
</comment>
<name>A0A368NFX9_AGRVI</name>
<gene>
    <name evidence="1" type="ORF">DXT89_15600</name>
</gene>
<evidence type="ECO:0000313" key="2">
    <source>
        <dbReference type="Proteomes" id="UP000436911"/>
    </source>
</evidence>